<organism evidence="2 3">
    <name type="scientific">Kalanchoe fedtschenkoi</name>
    <name type="common">Lavender scallops</name>
    <name type="synonym">South American air plant</name>
    <dbReference type="NCBI Taxonomy" id="63787"/>
    <lineage>
        <taxon>Eukaryota</taxon>
        <taxon>Viridiplantae</taxon>
        <taxon>Streptophyta</taxon>
        <taxon>Embryophyta</taxon>
        <taxon>Tracheophyta</taxon>
        <taxon>Spermatophyta</taxon>
        <taxon>Magnoliopsida</taxon>
        <taxon>eudicotyledons</taxon>
        <taxon>Gunneridae</taxon>
        <taxon>Pentapetalae</taxon>
        <taxon>Saxifragales</taxon>
        <taxon>Crassulaceae</taxon>
        <taxon>Kalanchoe</taxon>
    </lineage>
</organism>
<evidence type="ECO:0000259" key="1">
    <source>
        <dbReference type="Pfam" id="PF14291"/>
    </source>
</evidence>
<dbReference type="InterPro" id="IPR025398">
    <property type="entry name" value="DUF4371"/>
</dbReference>
<reference evidence="2" key="1">
    <citation type="submission" date="2021-01" db="UniProtKB">
        <authorList>
            <consortium name="EnsemblPlants"/>
        </authorList>
    </citation>
    <scope>IDENTIFICATION</scope>
</reference>
<dbReference type="Pfam" id="PF14291">
    <property type="entry name" value="DUF4371"/>
    <property type="match status" value="1"/>
</dbReference>
<dbReference type="PANTHER" id="PTHR45749:SF35">
    <property type="entry name" value="AC-LIKE TRANSPOSASE-RELATED"/>
    <property type="match status" value="1"/>
</dbReference>
<dbReference type="PANTHER" id="PTHR45749">
    <property type="match status" value="1"/>
</dbReference>
<feature type="domain" description="DUF4371" evidence="1">
    <location>
        <begin position="356"/>
        <end position="466"/>
    </location>
</feature>
<evidence type="ECO:0000313" key="3">
    <source>
        <dbReference type="Proteomes" id="UP000594263"/>
    </source>
</evidence>
<dbReference type="EnsemblPlants" id="Kaladp0049s0020.1.v1.1">
    <property type="protein sequence ID" value="Kaladp0049s0020.1.v1.1"/>
    <property type="gene ID" value="Kaladp0049s0020.v1.1"/>
</dbReference>
<dbReference type="AlphaFoldDB" id="A0A7N0U0M4"/>
<dbReference type="InterPro" id="IPR012337">
    <property type="entry name" value="RNaseH-like_sf"/>
</dbReference>
<protein>
    <recommendedName>
        <fullName evidence="1">DUF4371 domain-containing protein</fullName>
    </recommendedName>
</protein>
<evidence type="ECO:0000313" key="2">
    <source>
        <dbReference type="EnsemblPlants" id="Kaladp0049s0020.1.v1.1"/>
    </source>
</evidence>
<dbReference type="OMA" id="HTPEDAF"/>
<dbReference type="SUPFAM" id="SSF53098">
    <property type="entry name" value="Ribonuclease H-like"/>
    <property type="match status" value="1"/>
</dbReference>
<sequence length="687" mass="79054">MASDRFFKHFLDMSFGSCKNKAITSSFLNPNLNRWPIKTWMALPEFSNMRPGSFSKIIKIQPLPNPILSITSTVSDILAQSYEFSADKYPASQSFLSPSFFSFRKKSTNLVFTSPTKSLGSLQGALDKFVVKESQISLDNENIDVKLDENFDSVNNVVSNDDDHFIVDHSDTDDNDDIDSTHSLGGKECIKNLNDDRQNEEYSNSHVDIFDPRYWNALDSKMIDTLAVKSPKRDILFQKGPKNKLGRRFPQIYILEDWLVYSKELDRVFCFCCKIFKKGYVKGGLVNEGYEDWSHIGTRLQEHEVGMEHKKNWATWYELRCRLNASKTIDHVAQKQLKKERDHWKNVLVFHYLGHNIQNELISLIASSIKSEIMKKVRQAKYLSVILDCTPDISHQEQMSMILRYVDLFSSSIVIEESFLGFINVNDTTGQGLFDVLLQELKLLDLDVDNVRGQGYDNGSNMKGRHQEVQKKLLDINPRAFYTPCGSHSLNLMLCDMANTCSKARDFFGVIQRIYTIFANSTKKWQILKEFEEAKKIAIELDIDPVFPCRRQIRRKKVLDENFHAESSVASHTPEDAFRVNYFLYIVDQAIGSLHKRFEQYKAYENVFGFLFSSTKLNALTDMSLKSSCDSLAIALQNSDCNDIDTNELYLLKSYLRSSMSQERLNGLALIALENDQLEKVEYEDLI</sequence>
<accession>A0A7N0U0M4</accession>
<dbReference type="Gramene" id="Kaladp0049s0020.1.v1.1">
    <property type="protein sequence ID" value="Kaladp0049s0020.1.v1.1"/>
    <property type="gene ID" value="Kaladp0049s0020.v1.1"/>
</dbReference>
<dbReference type="Proteomes" id="UP000594263">
    <property type="component" value="Unplaced"/>
</dbReference>
<keyword evidence="3" id="KW-1185">Reference proteome</keyword>
<proteinExistence type="predicted"/>
<name>A0A7N0U0M4_KALFE</name>